<protein>
    <submittedName>
        <fullName evidence="1">Uncharacterized protein</fullName>
    </submittedName>
</protein>
<dbReference type="EMBL" id="PFEU01000018">
    <property type="protein sequence ID" value="PJE76571.1"/>
    <property type="molecule type" value="Genomic_DNA"/>
</dbReference>
<comment type="caution">
    <text evidence="1">The sequence shown here is derived from an EMBL/GenBank/DDBJ whole genome shotgun (WGS) entry which is preliminary data.</text>
</comment>
<evidence type="ECO:0000313" key="2">
    <source>
        <dbReference type="Proteomes" id="UP000231436"/>
    </source>
</evidence>
<gene>
    <name evidence="1" type="ORF">COV05_04350</name>
</gene>
<proteinExistence type="predicted"/>
<dbReference type="AlphaFoldDB" id="A0A2M8LGJ4"/>
<sequence>MRPLDDDFSVGLVWWVDGLPVGVRDGRLDGSGGDVALPAAEAHLAGLEVGEEAQVARVLGLGQRLGEQVCCVDGRGVVGVDEAVHVAVAGVHEAVDERASLRGEDVGLALGLEDEDQGRHAVLGLLDHVGVGEDASGLDQVDRRQLEGDRIVGGALGIPPEDGPARVTLGGSGGVGAGVALVVRLTLLGHVSALDLGLPLGGALDQADACGFELGRVARVHAELEQEPHVGERALFGGHHCLLL</sequence>
<accession>A0A2M8LGJ4</accession>
<dbReference type="Proteomes" id="UP000231436">
    <property type="component" value="Unassembled WGS sequence"/>
</dbReference>
<organism evidence="1 2">
    <name type="scientific">Candidatus Uhrbacteria bacterium CG10_big_fil_rev_8_21_14_0_10_48_16</name>
    <dbReference type="NCBI Taxonomy" id="1975038"/>
    <lineage>
        <taxon>Bacteria</taxon>
        <taxon>Candidatus Uhriibacteriota</taxon>
    </lineage>
</organism>
<reference evidence="2" key="1">
    <citation type="submission" date="2017-09" db="EMBL/GenBank/DDBJ databases">
        <title>Depth-based differentiation of microbial function through sediment-hosted aquifers and enrichment of novel symbionts in the deep terrestrial subsurface.</title>
        <authorList>
            <person name="Probst A.J."/>
            <person name="Ladd B."/>
            <person name="Jarett J.K."/>
            <person name="Geller-Mcgrath D.E."/>
            <person name="Sieber C.M.K."/>
            <person name="Emerson J.B."/>
            <person name="Anantharaman K."/>
            <person name="Thomas B.C."/>
            <person name="Malmstrom R."/>
            <person name="Stieglmeier M."/>
            <person name="Klingl A."/>
            <person name="Woyke T."/>
            <person name="Ryan C.M."/>
            <person name="Banfield J.F."/>
        </authorList>
    </citation>
    <scope>NUCLEOTIDE SEQUENCE [LARGE SCALE GENOMIC DNA]</scope>
</reference>
<name>A0A2M8LGJ4_9BACT</name>
<evidence type="ECO:0000313" key="1">
    <source>
        <dbReference type="EMBL" id="PJE76571.1"/>
    </source>
</evidence>